<evidence type="ECO:0000256" key="5">
    <source>
        <dbReference type="ARBA" id="ARBA00012290"/>
    </source>
</evidence>
<evidence type="ECO:0000256" key="14">
    <source>
        <dbReference type="ARBA" id="ARBA00023180"/>
    </source>
</evidence>
<feature type="domain" description="NAD(P)-binding" evidence="18">
    <location>
        <begin position="151"/>
        <end position="445"/>
    </location>
</feature>
<evidence type="ECO:0000256" key="1">
    <source>
        <dbReference type="ARBA" id="ARBA00001911"/>
    </source>
</evidence>
<organism evidence="19 20">
    <name type="scientific">Araneus ventricosus</name>
    <name type="common">Orbweaver spider</name>
    <name type="synonym">Epeira ventricosa</name>
    <dbReference type="NCBI Taxonomy" id="182803"/>
    <lineage>
        <taxon>Eukaryota</taxon>
        <taxon>Metazoa</taxon>
        <taxon>Ecdysozoa</taxon>
        <taxon>Arthropoda</taxon>
        <taxon>Chelicerata</taxon>
        <taxon>Arachnida</taxon>
        <taxon>Araneae</taxon>
        <taxon>Araneomorphae</taxon>
        <taxon>Entelegynae</taxon>
        <taxon>Araneoidea</taxon>
        <taxon>Araneidae</taxon>
        <taxon>Araneus</taxon>
    </lineage>
</organism>
<comment type="caution">
    <text evidence="19">The sequence shown here is derived from an EMBL/GenBank/DDBJ whole genome shotgun (WGS) entry which is preliminary data.</text>
</comment>
<dbReference type="SUPFAM" id="SSF51735">
    <property type="entry name" value="NAD(P)-binding Rossmann-fold domains"/>
    <property type="match status" value="1"/>
</dbReference>
<comment type="cofactor">
    <cofactor evidence="1">
        <name>NAD(+)</name>
        <dbReference type="ChEBI" id="CHEBI:57540"/>
    </cofactor>
</comment>
<dbReference type="EMBL" id="BGPR01001804">
    <property type="protein sequence ID" value="GBM62182.1"/>
    <property type="molecule type" value="Genomic_DNA"/>
</dbReference>
<comment type="pathway">
    <text evidence="3">Nucleotide-sugar biosynthesis; UDP-alpha-D-xylose biosynthesis; UDP-alpha-D-xylose from UDP-alpha-D-glucuronate: step 1/1.</text>
</comment>
<dbReference type="FunFam" id="3.40.50.720:FF:000065">
    <property type="entry name" value="UDP-glucuronic acid decarboxylase 1"/>
    <property type="match status" value="1"/>
</dbReference>
<evidence type="ECO:0000256" key="9">
    <source>
        <dbReference type="ARBA" id="ARBA00022968"/>
    </source>
</evidence>
<evidence type="ECO:0000256" key="6">
    <source>
        <dbReference type="ARBA" id="ARBA00018816"/>
    </source>
</evidence>
<dbReference type="CDD" id="cd05230">
    <property type="entry name" value="UGD_SDR_e"/>
    <property type="match status" value="1"/>
</dbReference>
<keyword evidence="12" id="KW-0333">Golgi apparatus</keyword>
<evidence type="ECO:0000259" key="18">
    <source>
        <dbReference type="Pfam" id="PF16363"/>
    </source>
</evidence>
<dbReference type="InterPro" id="IPR036291">
    <property type="entry name" value="NAD(P)-bd_dom_sf"/>
</dbReference>
<evidence type="ECO:0000256" key="7">
    <source>
        <dbReference type="ARBA" id="ARBA00022692"/>
    </source>
</evidence>
<keyword evidence="11" id="KW-0520">NAD</keyword>
<dbReference type="OrthoDB" id="331544at2759"/>
<dbReference type="UniPathway" id="UPA00796">
    <property type="reaction ID" value="UER00771"/>
</dbReference>
<evidence type="ECO:0000256" key="8">
    <source>
        <dbReference type="ARBA" id="ARBA00022793"/>
    </source>
</evidence>
<evidence type="ECO:0000256" key="17">
    <source>
        <dbReference type="ARBA" id="ARBA00049410"/>
    </source>
</evidence>
<evidence type="ECO:0000313" key="19">
    <source>
        <dbReference type="EMBL" id="GBM62182.1"/>
    </source>
</evidence>
<evidence type="ECO:0000256" key="16">
    <source>
        <dbReference type="ARBA" id="ARBA00031585"/>
    </source>
</evidence>
<evidence type="ECO:0000313" key="20">
    <source>
        <dbReference type="Proteomes" id="UP000499080"/>
    </source>
</evidence>
<evidence type="ECO:0000256" key="10">
    <source>
        <dbReference type="ARBA" id="ARBA00022989"/>
    </source>
</evidence>
<dbReference type="Gene3D" id="3.40.50.720">
    <property type="entry name" value="NAD(P)-binding Rossmann-like Domain"/>
    <property type="match status" value="2"/>
</dbReference>
<dbReference type="GO" id="GO:0033320">
    <property type="term" value="P:UDP-D-xylose biosynthetic process"/>
    <property type="evidence" value="ECO:0007669"/>
    <property type="project" value="UniProtKB-UniPathway"/>
</dbReference>
<dbReference type="GO" id="GO:0042732">
    <property type="term" value="P:D-xylose metabolic process"/>
    <property type="evidence" value="ECO:0007669"/>
    <property type="project" value="InterPro"/>
</dbReference>
<evidence type="ECO:0000256" key="3">
    <source>
        <dbReference type="ARBA" id="ARBA00005100"/>
    </source>
</evidence>
<keyword evidence="10" id="KW-1133">Transmembrane helix</keyword>
<keyword evidence="7" id="KW-0812">Transmembrane</keyword>
<evidence type="ECO:0000256" key="2">
    <source>
        <dbReference type="ARBA" id="ARBA00004447"/>
    </source>
</evidence>
<dbReference type="PANTHER" id="PTHR43078">
    <property type="entry name" value="UDP-GLUCURONIC ACID DECARBOXYLASE-RELATED"/>
    <property type="match status" value="1"/>
</dbReference>
<keyword evidence="8" id="KW-0210">Decarboxylase</keyword>
<proteinExistence type="inferred from homology"/>
<protein>
    <recommendedName>
        <fullName evidence="6">UDP-glucuronic acid decarboxylase 1</fullName>
        <ecNumber evidence="5">4.1.1.35</ecNumber>
    </recommendedName>
    <alternativeName>
        <fullName evidence="16">UDP-glucuronate decarboxylase 1</fullName>
    </alternativeName>
</protein>
<comment type="catalytic activity">
    <reaction evidence="17">
        <text>UDP-alpha-D-glucuronate + H(+) = UDP-alpha-D-xylose + CO2</text>
        <dbReference type="Rhea" id="RHEA:23916"/>
        <dbReference type="ChEBI" id="CHEBI:15378"/>
        <dbReference type="ChEBI" id="CHEBI:16526"/>
        <dbReference type="ChEBI" id="CHEBI:57632"/>
        <dbReference type="ChEBI" id="CHEBI:58052"/>
        <dbReference type="EC" id="4.1.1.35"/>
    </reaction>
    <physiologicalReaction direction="left-to-right" evidence="17">
        <dbReference type="Rhea" id="RHEA:23917"/>
    </physiologicalReaction>
</comment>
<evidence type="ECO:0000256" key="11">
    <source>
        <dbReference type="ARBA" id="ARBA00023027"/>
    </source>
</evidence>
<keyword evidence="14" id="KW-0325">Glycoprotein</keyword>
<keyword evidence="20" id="KW-1185">Reference proteome</keyword>
<reference evidence="19 20" key="1">
    <citation type="journal article" date="2019" name="Sci. Rep.">
        <title>Orb-weaving spider Araneus ventricosus genome elucidates the spidroin gene catalogue.</title>
        <authorList>
            <person name="Kono N."/>
            <person name="Nakamura H."/>
            <person name="Ohtoshi R."/>
            <person name="Moran D.A.P."/>
            <person name="Shinohara A."/>
            <person name="Yoshida Y."/>
            <person name="Fujiwara M."/>
            <person name="Mori M."/>
            <person name="Tomita M."/>
            <person name="Arakawa K."/>
        </authorList>
    </citation>
    <scope>NUCLEOTIDE SEQUENCE [LARGE SCALE GENOMIC DNA]</scope>
</reference>
<gene>
    <name evidence="19" type="primary">UXS1</name>
    <name evidence="19" type="ORF">AVEN_189396_1</name>
</gene>
<comment type="subcellular location">
    <subcellularLocation>
        <location evidence="2">Golgi apparatus</location>
        <location evidence="2">Golgi stack membrane</location>
        <topology evidence="2">Single-pass type II membrane protein</topology>
    </subcellularLocation>
</comment>
<dbReference type="GO" id="GO:0070403">
    <property type="term" value="F:NAD+ binding"/>
    <property type="evidence" value="ECO:0007669"/>
    <property type="project" value="InterPro"/>
</dbReference>
<dbReference type="InterPro" id="IPR044516">
    <property type="entry name" value="UXS-like"/>
</dbReference>
<dbReference type="Pfam" id="PF16363">
    <property type="entry name" value="GDP_Man_Dehyd"/>
    <property type="match status" value="1"/>
</dbReference>
<keyword evidence="15" id="KW-0456">Lyase</keyword>
<dbReference type="Proteomes" id="UP000499080">
    <property type="component" value="Unassembled WGS sequence"/>
</dbReference>
<name>A0A4Y2H7A6_ARAVE</name>
<dbReference type="InterPro" id="IPR016040">
    <property type="entry name" value="NAD(P)-bd_dom"/>
</dbReference>
<evidence type="ECO:0000256" key="13">
    <source>
        <dbReference type="ARBA" id="ARBA00023136"/>
    </source>
</evidence>
<dbReference type="EC" id="4.1.1.35" evidence="5"/>
<keyword evidence="9" id="KW-0735">Signal-anchor</keyword>
<dbReference type="PANTHER" id="PTHR43078:SF6">
    <property type="entry name" value="UDP-GLUCURONIC ACID DECARBOXYLASE 1"/>
    <property type="match status" value="1"/>
</dbReference>
<keyword evidence="13" id="KW-0472">Membrane</keyword>
<accession>A0A4Y2H7A6</accession>
<dbReference type="GO" id="GO:0032580">
    <property type="term" value="C:Golgi cisterna membrane"/>
    <property type="evidence" value="ECO:0007669"/>
    <property type="project" value="UniProtKB-SubCell"/>
</dbReference>
<dbReference type="AlphaFoldDB" id="A0A4Y2H7A6"/>
<evidence type="ECO:0000256" key="12">
    <source>
        <dbReference type="ARBA" id="ARBA00023034"/>
    </source>
</evidence>
<evidence type="ECO:0000256" key="15">
    <source>
        <dbReference type="ARBA" id="ARBA00023239"/>
    </source>
</evidence>
<dbReference type="GO" id="GO:0048040">
    <property type="term" value="F:UDP-glucuronate decarboxylase activity"/>
    <property type="evidence" value="ECO:0007669"/>
    <property type="project" value="UniProtKB-EC"/>
</dbReference>
<evidence type="ECO:0000256" key="4">
    <source>
        <dbReference type="ARBA" id="ARBA00007505"/>
    </source>
</evidence>
<sequence length="464" mass="52290">MSQSLLCGRLAFGARYCVYGMASMLTQSELNRACMGRSKEMGCYSSNAFPDSLRARDSSCRGMKKISLKFTGSPCKFHSNPLFTCFVILSVKLLADALESSKNYERNDSEYLLLSKKLDNLTLQVNRLQDLTSKPFPRVKELNYMNKKRILVTGGAGFVGSHLVDRLMSEGHEVTIVDNFFTGSKKNIEHWIGHENFELIRHDIINPLYVEVDQIYHLASPASPPHYMFNPVKTIKTNTIGTINLLGLARRVGARILVASTSEVYGDPLVHPQNEDYWGHVNPIGPRSCYDEGKRVAEALSYAYAKQEKVEVRVARIFNTYGPRMHINDGRVVSNFIQQALQNNSITIYGSGKQTRSFQYVSDLVDGLILLMNSNYSSPINLGNPEEYTIEEFASVIKEIIGGVSPIVKQSGVQDDPQRRRPDIKRAKLYLGWSPKVPLTLGLKRTIKYFEKELIKENAKDQPV</sequence>
<comment type="similarity">
    <text evidence="4">Belongs to the NAD(P)-dependent epimerase/dehydratase family. UDP-glucuronic acid decarboxylase subfamily.</text>
</comment>